<evidence type="ECO:0000313" key="5">
    <source>
        <dbReference type="Proteomes" id="UP000660729"/>
    </source>
</evidence>
<dbReference type="AlphaFoldDB" id="A0A8H6R7W0"/>
<dbReference type="InterPro" id="IPR050447">
    <property type="entry name" value="Erg6_SMT_methyltransf"/>
</dbReference>
<evidence type="ECO:0000256" key="2">
    <source>
        <dbReference type="SAM" id="MobiDB-lite"/>
    </source>
</evidence>
<dbReference type="CDD" id="cd02440">
    <property type="entry name" value="AdoMet_MTases"/>
    <property type="match status" value="1"/>
</dbReference>
<evidence type="ECO:0000313" key="4">
    <source>
        <dbReference type="EMBL" id="KAF7186945.1"/>
    </source>
</evidence>
<dbReference type="Gene3D" id="3.40.50.150">
    <property type="entry name" value="Vaccinia Virus protein VP39"/>
    <property type="match status" value="1"/>
</dbReference>
<protein>
    <submittedName>
        <fullName evidence="4">Sterol 24-C-methyltransferase</fullName>
    </submittedName>
</protein>
<dbReference type="PANTHER" id="PTHR44068">
    <property type="entry name" value="ZGC:194242"/>
    <property type="match status" value="1"/>
</dbReference>
<dbReference type="Proteomes" id="UP000660729">
    <property type="component" value="Unassembled WGS sequence"/>
</dbReference>
<dbReference type="OrthoDB" id="540004at2759"/>
<dbReference type="InterPro" id="IPR013216">
    <property type="entry name" value="Methyltransf_11"/>
</dbReference>
<dbReference type="Pfam" id="PF08241">
    <property type="entry name" value="Methyltransf_11"/>
    <property type="match status" value="1"/>
</dbReference>
<dbReference type="InterPro" id="IPR029063">
    <property type="entry name" value="SAM-dependent_MTases_sf"/>
</dbReference>
<reference evidence="4" key="1">
    <citation type="submission" date="2020-04" db="EMBL/GenBank/DDBJ databases">
        <title>Draft genome resource of the tomato pathogen Pseudocercospora fuligena.</title>
        <authorList>
            <person name="Zaccaron A."/>
        </authorList>
    </citation>
    <scope>NUCLEOTIDE SEQUENCE</scope>
    <source>
        <strain evidence="4">PF001</strain>
    </source>
</reference>
<keyword evidence="4" id="KW-0489">Methyltransferase</keyword>
<dbReference type="GO" id="GO:0005783">
    <property type="term" value="C:endoplasmic reticulum"/>
    <property type="evidence" value="ECO:0007669"/>
    <property type="project" value="TreeGrafter"/>
</dbReference>
<dbReference type="GO" id="GO:0003838">
    <property type="term" value="F:sterol 24-C-methyltransferase activity"/>
    <property type="evidence" value="ECO:0007669"/>
    <property type="project" value="TreeGrafter"/>
</dbReference>
<keyword evidence="1 4" id="KW-0808">Transferase</keyword>
<evidence type="ECO:0000259" key="3">
    <source>
        <dbReference type="Pfam" id="PF08241"/>
    </source>
</evidence>
<dbReference type="GO" id="GO:0032259">
    <property type="term" value="P:methylation"/>
    <property type="evidence" value="ECO:0007669"/>
    <property type="project" value="UniProtKB-KW"/>
</dbReference>
<name>A0A8H6R7W0_9PEZI</name>
<dbReference type="PANTHER" id="PTHR44068:SF4">
    <property type="entry name" value="S-ADENOSYL-METHIONINE-STEROL-C-METHYLTRANSFERAS (AFU_ORTHOLOGUE AFUA_4G09190)"/>
    <property type="match status" value="1"/>
</dbReference>
<evidence type="ECO:0000256" key="1">
    <source>
        <dbReference type="ARBA" id="ARBA00022679"/>
    </source>
</evidence>
<feature type="domain" description="Methyltransferase type 11" evidence="3">
    <location>
        <begin position="143"/>
        <end position="241"/>
    </location>
</feature>
<comment type="caution">
    <text evidence="4">The sequence shown here is derived from an EMBL/GenBank/DDBJ whole genome shotgun (WGS) entry which is preliminary data.</text>
</comment>
<dbReference type="EMBL" id="JABCIY010000244">
    <property type="protein sequence ID" value="KAF7186945.1"/>
    <property type="molecule type" value="Genomic_DNA"/>
</dbReference>
<feature type="compositionally biased region" description="Polar residues" evidence="2">
    <location>
        <begin position="415"/>
        <end position="426"/>
    </location>
</feature>
<gene>
    <name evidence="4" type="ORF">HII31_11739</name>
</gene>
<keyword evidence="5" id="KW-1185">Reference proteome</keyword>
<dbReference type="SUPFAM" id="SSF53335">
    <property type="entry name" value="S-adenosyl-L-methionine-dependent methyltransferases"/>
    <property type="match status" value="1"/>
</dbReference>
<accession>A0A8H6R7W0</accession>
<feature type="region of interest" description="Disordered" evidence="2">
    <location>
        <begin position="389"/>
        <end position="426"/>
    </location>
</feature>
<organism evidence="4 5">
    <name type="scientific">Pseudocercospora fuligena</name>
    <dbReference type="NCBI Taxonomy" id="685502"/>
    <lineage>
        <taxon>Eukaryota</taxon>
        <taxon>Fungi</taxon>
        <taxon>Dikarya</taxon>
        <taxon>Ascomycota</taxon>
        <taxon>Pezizomycotina</taxon>
        <taxon>Dothideomycetes</taxon>
        <taxon>Dothideomycetidae</taxon>
        <taxon>Mycosphaerellales</taxon>
        <taxon>Mycosphaerellaceae</taxon>
        <taxon>Pseudocercospora</taxon>
    </lineage>
</organism>
<sequence length="426" mass="47218">MTTSMATADLEQEVITTQLDLSKKSRDVRLSRRISTAVRSFRVLKNLTPEQVDNFMKSYQIYSLDWADEKLMVDALGPDYQKKVGECLADYYSVLNHLCALGEVEKMYIPPAIDLSQNLAMNQILYEERIANELKLPPNAKVLELGCGRGRVAAHISRVAPGTQITGLNIDSDQIASAKIFNKHQRLSNQFQVHDFNELPLPLPTNHFDSFYEIQAFSLAKDHLKLCQELYRVLKPGARLSILDYVSLPAYEPEDPHHQKLMQRVKPLLGAVGTPTPQSMIDALEAAGFEVLEHGNASTGCDGLQAPLIEKADGYFKRAKATIFAGVRLGLLPPHFKTLFNRLTQDCDAFIEADRARLITTTYHWLAVKPKLNDDSAYGSLASSERALHVHTPSPAALSEAGSSSQLATPHSEPNPETSPAPSTRV</sequence>
<proteinExistence type="predicted"/>
<dbReference type="GO" id="GO:0006696">
    <property type="term" value="P:ergosterol biosynthetic process"/>
    <property type="evidence" value="ECO:0007669"/>
    <property type="project" value="TreeGrafter"/>
</dbReference>